<name>A0ABY4XL35_9BACT</name>
<protein>
    <recommendedName>
        <fullName evidence="3">SMODS-associated and fused to various effectors domain-containing protein</fullName>
    </recommendedName>
</protein>
<dbReference type="RefSeq" id="WP_235164186.1">
    <property type="nucleotide sequence ID" value="NZ_CP098805.1"/>
</dbReference>
<evidence type="ECO:0000313" key="1">
    <source>
        <dbReference type="EMBL" id="USJ31085.1"/>
    </source>
</evidence>
<dbReference type="Proteomes" id="UP001055420">
    <property type="component" value="Chromosome"/>
</dbReference>
<sequence length="160" mass="18964">MFGFVERKHTLSRYINHQHYVFKYGGKKNTFSFISLGKRGRIKKVVQFRLIDDNVYNLGFGDYSEEFDTLDDQVVTDNGDMEKVLATVIAVMEHFLKRNPEVRIFLTGSTPSRTRLYQIIISSHYDHLALHFEIYGFRQEQWLPFLKNVNYESFLILKLL</sequence>
<dbReference type="InterPro" id="IPR053865">
    <property type="entry name" value="DUF6934"/>
</dbReference>
<gene>
    <name evidence="1" type="ORF">NFI80_24910</name>
</gene>
<dbReference type="EMBL" id="CP098805">
    <property type="protein sequence ID" value="USJ31085.1"/>
    <property type="molecule type" value="Genomic_DNA"/>
</dbReference>
<accession>A0ABY4XL35</accession>
<reference evidence="1" key="1">
    <citation type="submission" date="2022-06" db="EMBL/GenBank/DDBJ databases">
        <title>Novel species in genus Dyadobacter.</title>
        <authorList>
            <person name="Ma C."/>
        </authorList>
    </citation>
    <scope>NUCLEOTIDE SEQUENCE</scope>
    <source>
        <strain evidence="1">CY22</strain>
    </source>
</reference>
<organism evidence="1 2">
    <name type="scientific">Dyadobacter chenhuakuii</name>
    <dbReference type="NCBI Taxonomy" id="2909339"/>
    <lineage>
        <taxon>Bacteria</taxon>
        <taxon>Pseudomonadati</taxon>
        <taxon>Bacteroidota</taxon>
        <taxon>Cytophagia</taxon>
        <taxon>Cytophagales</taxon>
        <taxon>Spirosomataceae</taxon>
        <taxon>Dyadobacter</taxon>
    </lineage>
</organism>
<evidence type="ECO:0000313" key="2">
    <source>
        <dbReference type="Proteomes" id="UP001055420"/>
    </source>
</evidence>
<proteinExistence type="predicted"/>
<dbReference type="Pfam" id="PF22028">
    <property type="entry name" value="DUF6934"/>
    <property type="match status" value="1"/>
</dbReference>
<keyword evidence="2" id="KW-1185">Reference proteome</keyword>
<evidence type="ECO:0008006" key="3">
    <source>
        <dbReference type="Google" id="ProtNLM"/>
    </source>
</evidence>